<dbReference type="Proteomes" id="UP000000271">
    <property type="component" value="Chromosome"/>
</dbReference>
<evidence type="ECO:0000313" key="2">
    <source>
        <dbReference type="EMBL" id="ADH98833.1"/>
    </source>
</evidence>
<dbReference type="OrthoDB" id="8477132at2"/>
<proteinExistence type="predicted"/>
<keyword evidence="1" id="KW-1133">Transmembrane helix</keyword>
<feature type="transmembrane region" description="Helical" evidence="1">
    <location>
        <begin position="346"/>
        <end position="367"/>
    </location>
</feature>
<dbReference type="EMBL" id="CP001791">
    <property type="protein sequence ID" value="ADH98833.1"/>
    <property type="molecule type" value="Genomic_DNA"/>
</dbReference>
<accession>D6XSP7</accession>
<keyword evidence="3" id="KW-1185">Reference proteome</keyword>
<keyword evidence="1" id="KW-0812">Transmembrane</keyword>
<evidence type="ECO:0000313" key="3">
    <source>
        <dbReference type="Proteomes" id="UP000000271"/>
    </source>
</evidence>
<dbReference type="RefSeq" id="WP_013172257.1">
    <property type="nucleotide sequence ID" value="NC_014219.1"/>
</dbReference>
<dbReference type="KEGG" id="bse:Bsel_1321"/>
<reference evidence="2" key="1">
    <citation type="submission" date="2009-10" db="EMBL/GenBank/DDBJ databases">
        <title>Complete sequence of Bacillus selenitireducens MLS10.</title>
        <authorList>
            <consortium name="US DOE Joint Genome Institute"/>
            <person name="Lucas S."/>
            <person name="Copeland A."/>
            <person name="Lapidus A."/>
            <person name="Glavina del Rio T."/>
            <person name="Dalin E."/>
            <person name="Tice H."/>
            <person name="Bruce D."/>
            <person name="Goodwin L."/>
            <person name="Pitluck S."/>
            <person name="Sims D."/>
            <person name="Brettin T."/>
            <person name="Detter J.C."/>
            <person name="Han C."/>
            <person name="Larimer F."/>
            <person name="Land M."/>
            <person name="Hauser L."/>
            <person name="Kyrpides N."/>
            <person name="Ovchinnikova G."/>
            <person name="Stolz J."/>
        </authorList>
    </citation>
    <scope>NUCLEOTIDE SEQUENCE [LARGE SCALE GENOMIC DNA]</scope>
    <source>
        <strain evidence="2">MLS10</strain>
    </source>
</reference>
<dbReference type="eggNOG" id="COG5502">
    <property type="taxonomic scope" value="Bacteria"/>
</dbReference>
<gene>
    <name evidence="2" type="ordered locus">Bsel_1321</name>
</gene>
<sequence length="401" mass="45326">MSISESESKGSPDQRLIVGILTAPELPEEVVADIKEDLAELLHTQVDRDRDWQVTTKTDPLSGTEGYSKAILDETAKVKEQEGWDLAISVTDLPIFFQRRLIVADADVKRNLAYLSMPALGAAPIKKRVREAVIQLVEDMHHGEKSSDRELREGEHTLKAAVVEKNEEELMTRRLAERLSPISRQTYARENSDVDVRFLVESRFMEFFRMISGMVLANRPWTIFPAFKKVLAAAFATGAYGLIFPNLWGMSGAFTETRLMIMMVVAISAMVSWIIVVHHLWEPTSDHESAYLSRIYNAATVMTLGIGVMFYYAILFLLFFFAVLLFVPPDMLKEELAVTSVSVFDFLTLTWLVASVVTIVGAIGAGLENENTILKATYGHRQKLRRKKAKEEREEEETSWD</sequence>
<protein>
    <recommendedName>
        <fullName evidence="4">5,10-methylene-tetrahydrofolate dehydrogenase</fullName>
    </recommendedName>
</protein>
<dbReference type="HOGENOM" id="CLU_041420_1_0_9"/>
<dbReference type="STRING" id="439292.Bsel_1321"/>
<feature type="transmembrane region" description="Helical" evidence="1">
    <location>
        <begin position="301"/>
        <end position="326"/>
    </location>
</feature>
<feature type="transmembrane region" description="Helical" evidence="1">
    <location>
        <begin position="260"/>
        <end position="281"/>
    </location>
</feature>
<dbReference type="AlphaFoldDB" id="D6XSP7"/>
<evidence type="ECO:0008006" key="4">
    <source>
        <dbReference type="Google" id="ProtNLM"/>
    </source>
</evidence>
<keyword evidence="1" id="KW-0472">Membrane</keyword>
<evidence type="ECO:0000256" key="1">
    <source>
        <dbReference type="SAM" id="Phobius"/>
    </source>
</evidence>
<organism evidence="2 3">
    <name type="scientific">Bacillus selenitireducens (strain ATCC 700615 / DSM 15326 / MLS10)</name>
    <dbReference type="NCBI Taxonomy" id="439292"/>
    <lineage>
        <taxon>Bacteria</taxon>
        <taxon>Bacillati</taxon>
        <taxon>Bacillota</taxon>
        <taxon>Bacilli</taxon>
        <taxon>Bacillales</taxon>
        <taxon>Bacillaceae</taxon>
        <taxon>Salisediminibacterium</taxon>
    </lineage>
</organism>
<name>D6XSP7_BACIE</name>
<feature type="transmembrane region" description="Helical" evidence="1">
    <location>
        <begin position="230"/>
        <end position="248"/>
    </location>
</feature>